<comment type="caution">
    <text evidence="10">The sequence shown here is derived from an EMBL/GenBank/DDBJ whole genome shotgun (WGS) entry which is preliminary data.</text>
</comment>
<dbReference type="Proteomes" id="UP001212152">
    <property type="component" value="Unassembled WGS sequence"/>
</dbReference>
<dbReference type="GO" id="GO:0005739">
    <property type="term" value="C:mitochondrion"/>
    <property type="evidence" value="ECO:0007669"/>
    <property type="project" value="UniProtKB-SubCell"/>
</dbReference>
<keyword evidence="5 8" id="KW-0175">Coiled coil</keyword>
<evidence type="ECO:0000313" key="10">
    <source>
        <dbReference type="EMBL" id="KAJ3181802.1"/>
    </source>
</evidence>
<sequence length="298" mass="32816">MQPRLSLLTKAAGVVRRVHPPAAKRPRATICLRPARHFSSPSDGNDAKSVYPISSPSPPSPPSSSGPQPEARLKPREVPPVIESSLPPLSNAHPTAAEIDSLSAVSISSIGTGGTSFDTARYIHMLQAEGFTSSQSDAVLQLVTEAVSESMENVVRSMVTKSEQAEEIADAEHDFAQLRSDIQMLEKRDFAVLRGELERILAEVERMKLSMREEVSRVHGGVRLDINLEKARIQDEAAELKSLVAKAEARIDEEIDALTQRMVHIRETTRANLKQFMGIFLAAFITYKIINYNTPQKK</sequence>
<feature type="compositionally biased region" description="Pro residues" evidence="9">
    <location>
        <begin position="55"/>
        <end position="64"/>
    </location>
</feature>
<evidence type="ECO:0000256" key="1">
    <source>
        <dbReference type="ARBA" id="ARBA00004173"/>
    </source>
</evidence>
<evidence type="ECO:0000256" key="8">
    <source>
        <dbReference type="SAM" id="Coils"/>
    </source>
</evidence>
<dbReference type="Pfam" id="PF07798">
    <property type="entry name" value="CCDC90-like"/>
    <property type="match status" value="1"/>
</dbReference>
<feature type="compositionally biased region" description="Basic residues" evidence="9">
    <location>
        <begin position="18"/>
        <end position="27"/>
    </location>
</feature>
<proteinExistence type="predicted"/>
<evidence type="ECO:0000313" key="11">
    <source>
        <dbReference type="Proteomes" id="UP001212152"/>
    </source>
</evidence>
<evidence type="ECO:0000256" key="6">
    <source>
        <dbReference type="ARBA" id="ARBA00023128"/>
    </source>
</evidence>
<dbReference type="Gene3D" id="1.20.5.340">
    <property type="match status" value="1"/>
</dbReference>
<dbReference type="PANTHER" id="PTHR14360:SF1">
    <property type="entry name" value="PROTEIN FMP32, MITOCHONDRIAL"/>
    <property type="match status" value="1"/>
</dbReference>
<keyword evidence="4" id="KW-1133">Transmembrane helix</keyword>
<evidence type="ECO:0000256" key="5">
    <source>
        <dbReference type="ARBA" id="ARBA00023054"/>
    </source>
</evidence>
<organism evidence="10 11">
    <name type="scientific">Geranomyces variabilis</name>
    <dbReference type="NCBI Taxonomy" id="109894"/>
    <lineage>
        <taxon>Eukaryota</taxon>
        <taxon>Fungi</taxon>
        <taxon>Fungi incertae sedis</taxon>
        <taxon>Chytridiomycota</taxon>
        <taxon>Chytridiomycota incertae sedis</taxon>
        <taxon>Chytridiomycetes</taxon>
        <taxon>Spizellomycetales</taxon>
        <taxon>Powellomycetaceae</taxon>
        <taxon>Geranomyces</taxon>
    </lineage>
</organism>
<dbReference type="GO" id="GO:0016020">
    <property type="term" value="C:membrane"/>
    <property type="evidence" value="ECO:0007669"/>
    <property type="project" value="UniProtKB-SubCell"/>
</dbReference>
<evidence type="ECO:0000256" key="7">
    <source>
        <dbReference type="ARBA" id="ARBA00023136"/>
    </source>
</evidence>
<name>A0AAD5TQK1_9FUNG</name>
<dbReference type="AlphaFoldDB" id="A0AAD5TQK1"/>
<gene>
    <name evidence="10" type="ORF">HDU87_000820</name>
</gene>
<keyword evidence="3" id="KW-0812">Transmembrane</keyword>
<evidence type="ECO:0000256" key="2">
    <source>
        <dbReference type="ARBA" id="ARBA00004370"/>
    </source>
</evidence>
<protein>
    <submittedName>
        <fullName evidence="10">Uncharacterized protein</fullName>
    </submittedName>
</protein>
<keyword evidence="11" id="KW-1185">Reference proteome</keyword>
<feature type="region of interest" description="Disordered" evidence="9">
    <location>
        <begin position="18"/>
        <end position="76"/>
    </location>
</feature>
<comment type="subcellular location">
    <subcellularLocation>
        <location evidence="2">Membrane</location>
    </subcellularLocation>
    <subcellularLocation>
        <location evidence="1">Mitochondrion</location>
    </subcellularLocation>
</comment>
<dbReference type="PANTHER" id="PTHR14360">
    <property type="entry name" value="PROTEIN FMP32, MITOCHONDRIAL"/>
    <property type="match status" value="1"/>
</dbReference>
<evidence type="ECO:0000256" key="4">
    <source>
        <dbReference type="ARBA" id="ARBA00022989"/>
    </source>
</evidence>
<dbReference type="InterPro" id="IPR024461">
    <property type="entry name" value="CCDC90-like"/>
</dbReference>
<keyword evidence="6" id="KW-0496">Mitochondrion</keyword>
<accession>A0AAD5TQK1</accession>
<evidence type="ECO:0000256" key="3">
    <source>
        <dbReference type="ARBA" id="ARBA00022692"/>
    </source>
</evidence>
<keyword evidence="7" id="KW-0472">Membrane</keyword>
<reference evidence="10" key="1">
    <citation type="submission" date="2020-05" db="EMBL/GenBank/DDBJ databases">
        <title>Phylogenomic resolution of chytrid fungi.</title>
        <authorList>
            <person name="Stajich J.E."/>
            <person name="Amses K."/>
            <person name="Simmons R."/>
            <person name="Seto K."/>
            <person name="Myers J."/>
            <person name="Bonds A."/>
            <person name="Quandt C.A."/>
            <person name="Barry K."/>
            <person name="Liu P."/>
            <person name="Grigoriev I."/>
            <person name="Longcore J.E."/>
            <person name="James T.Y."/>
        </authorList>
    </citation>
    <scope>NUCLEOTIDE SEQUENCE</scope>
    <source>
        <strain evidence="10">JEL0379</strain>
    </source>
</reference>
<evidence type="ECO:0000256" key="9">
    <source>
        <dbReference type="SAM" id="MobiDB-lite"/>
    </source>
</evidence>
<dbReference type="EMBL" id="JADGJQ010000011">
    <property type="protein sequence ID" value="KAJ3181802.1"/>
    <property type="molecule type" value="Genomic_DNA"/>
</dbReference>
<feature type="coiled-coil region" evidence="8">
    <location>
        <begin position="161"/>
        <end position="257"/>
    </location>
</feature>